<dbReference type="Proteomes" id="UP001589890">
    <property type="component" value="Unassembled WGS sequence"/>
</dbReference>
<proteinExistence type="predicted"/>
<keyword evidence="3" id="KW-1185">Reference proteome</keyword>
<name>A0ABV6QXE1_9ACTN</name>
<evidence type="ECO:0000313" key="3">
    <source>
        <dbReference type="Proteomes" id="UP001589890"/>
    </source>
</evidence>
<accession>A0ABV6QXE1</accession>
<feature type="domain" description="HTH lacI-type" evidence="1">
    <location>
        <begin position="6"/>
        <end position="33"/>
    </location>
</feature>
<dbReference type="RefSeq" id="WP_380057173.1">
    <property type="nucleotide sequence ID" value="NZ_JBHLTC010000050.1"/>
</dbReference>
<dbReference type="Pfam" id="PF00356">
    <property type="entry name" value="LacI"/>
    <property type="match status" value="1"/>
</dbReference>
<evidence type="ECO:0000259" key="1">
    <source>
        <dbReference type="Pfam" id="PF00356"/>
    </source>
</evidence>
<evidence type="ECO:0000313" key="2">
    <source>
        <dbReference type="EMBL" id="MFC0629311.1"/>
    </source>
</evidence>
<organism evidence="2 3">
    <name type="scientific">Kribbella deserti</name>
    <dbReference type="NCBI Taxonomy" id="1926257"/>
    <lineage>
        <taxon>Bacteria</taxon>
        <taxon>Bacillati</taxon>
        <taxon>Actinomycetota</taxon>
        <taxon>Actinomycetes</taxon>
        <taxon>Propionibacteriales</taxon>
        <taxon>Kribbellaceae</taxon>
        <taxon>Kribbella</taxon>
    </lineage>
</organism>
<dbReference type="InterPro" id="IPR000843">
    <property type="entry name" value="HTH_LacI"/>
</dbReference>
<sequence length="43" mass="4594">MRLTQRDIARLANVSQTTVSLVLNNRTAASAASPRRPGPGCSR</sequence>
<keyword evidence="2" id="KW-0238">DNA-binding</keyword>
<dbReference type="Gene3D" id="1.10.260.40">
    <property type="entry name" value="lambda repressor-like DNA-binding domains"/>
    <property type="match status" value="1"/>
</dbReference>
<comment type="caution">
    <text evidence="2">The sequence shown here is derived from an EMBL/GenBank/DDBJ whole genome shotgun (WGS) entry which is preliminary data.</text>
</comment>
<protein>
    <submittedName>
        <fullName evidence="2">LacI family DNA-binding transcriptional regulator</fullName>
    </submittedName>
</protein>
<dbReference type="InterPro" id="IPR010982">
    <property type="entry name" value="Lambda_DNA-bd_dom_sf"/>
</dbReference>
<gene>
    <name evidence="2" type="ORF">ACFFGN_34920</name>
</gene>
<dbReference type="GO" id="GO:0003677">
    <property type="term" value="F:DNA binding"/>
    <property type="evidence" value="ECO:0007669"/>
    <property type="project" value="UniProtKB-KW"/>
</dbReference>
<dbReference type="EMBL" id="JBHLTC010000050">
    <property type="protein sequence ID" value="MFC0629311.1"/>
    <property type="molecule type" value="Genomic_DNA"/>
</dbReference>
<dbReference type="SUPFAM" id="SSF47413">
    <property type="entry name" value="lambda repressor-like DNA-binding domains"/>
    <property type="match status" value="1"/>
</dbReference>
<reference evidence="2 3" key="1">
    <citation type="submission" date="2024-09" db="EMBL/GenBank/DDBJ databases">
        <authorList>
            <person name="Sun Q."/>
            <person name="Mori K."/>
        </authorList>
    </citation>
    <scope>NUCLEOTIDE SEQUENCE [LARGE SCALE GENOMIC DNA]</scope>
    <source>
        <strain evidence="2 3">CGMCC 1.15906</strain>
    </source>
</reference>